<proteinExistence type="predicted"/>
<protein>
    <submittedName>
        <fullName evidence="1">Uncharacterized protein</fullName>
    </submittedName>
</protein>
<accession>A0A392NAP8</accession>
<keyword evidence="2" id="KW-1185">Reference proteome</keyword>
<dbReference type="EMBL" id="LXQA010031583">
    <property type="protein sequence ID" value="MCH96128.1"/>
    <property type="molecule type" value="Genomic_DNA"/>
</dbReference>
<sequence length="98" mass="9950">KNLAPLDPFTSGVSKLLCAGTGRVYLGVVLGLDEPGGLEALLLLWHTCGKNMAPLDPFTSGVSTLLYAGTGRVCLGVVLGLDGPGGLEALLLLCHTCG</sequence>
<organism evidence="1 2">
    <name type="scientific">Trifolium medium</name>
    <dbReference type="NCBI Taxonomy" id="97028"/>
    <lineage>
        <taxon>Eukaryota</taxon>
        <taxon>Viridiplantae</taxon>
        <taxon>Streptophyta</taxon>
        <taxon>Embryophyta</taxon>
        <taxon>Tracheophyta</taxon>
        <taxon>Spermatophyta</taxon>
        <taxon>Magnoliopsida</taxon>
        <taxon>eudicotyledons</taxon>
        <taxon>Gunneridae</taxon>
        <taxon>Pentapetalae</taxon>
        <taxon>rosids</taxon>
        <taxon>fabids</taxon>
        <taxon>Fabales</taxon>
        <taxon>Fabaceae</taxon>
        <taxon>Papilionoideae</taxon>
        <taxon>50 kb inversion clade</taxon>
        <taxon>NPAAA clade</taxon>
        <taxon>Hologalegina</taxon>
        <taxon>IRL clade</taxon>
        <taxon>Trifolieae</taxon>
        <taxon>Trifolium</taxon>
    </lineage>
</organism>
<dbReference type="Proteomes" id="UP000265520">
    <property type="component" value="Unassembled WGS sequence"/>
</dbReference>
<name>A0A392NAP8_9FABA</name>
<evidence type="ECO:0000313" key="1">
    <source>
        <dbReference type="EMBL" id="MCH96128.1"/>
    </source>
</evidence>
<reference evidence="1 2" key="1">
    <citation type="journal article" date="2018" name="Front. Plant Sci.">
        <title>Red Clover (Trifolium pratense) and Zigzag Clover (T. medium) - A Picture of Genomic Similarities and Differences.</title>
        <authorList>
            <person name="Dluhosova J."/>
            <person name="Istvanek J."/>
            <person name="Nedelnik J."/>
            <person name="Repkova J."/>
        </authorList>
    </citation>
    <scope>NUCLEOTIDE SEQUENCE [LARGE SCALE GENOMIC DNA]</scope>
    <source>
        <strain evidence="2">cv. 10/8</strain>
        <tissue evidence="1">Leaf</tissue>
    </source>
</reference>
<dbReference type="AlphaFoldDB" id="A0A392NAP8"/>
<feature type="non-terminal residue" evidence="1">
    <location>
        <position position="1"/>
    </location>
</feature>
<evidence type="ECO:0000313" key="2">
    <source>
        <dbReference type="Proteomes" id="UP000265520"/>
    </source>
</evidence>
<comment type="caution">
    <text evidence="1">The sequence shown here is derived from an EMBL/GenBank/DDBJ whole genome shotgun (WGS) entry which is preliminary data.</text>
</comment>